<evidence type="ECO:0000256" key="5">
    <source>
        <dbReference type="ARBA" id="ARBA00022786"/>
    </source>
</evidence>
<sequence length="778" mass="89528">MQNEQVNRQSNINEEVNDPFKDHQSHYLNNAENNSEFVNKLTSQYSTNLQDKTGGEFKNIDGDSLMQLGLRSKQMKQVGSLEDWNNHTIDDQLRNYKLGINTTKNNIIINIKENEQEKQLPKRNKNTSDMYLSKTEKKQINQARISSGLGGISYDLENLVRDQNYLSIPNNFKNKVGVAFATTEANIMMDAGLSGIYNMGNTCFLSTAIQCLCAVQPLTDFFLGDLHEQSINKTNPMGSLGEVSFQYANLLKDIWKGKEDKIYPMKILKKLHELAPHVFSITQKLLFQLVSGQQQDAQEFLAYLLDILHEDLNRADKFNNLKKQREELDLKKSLALTQQESEYQENFAEYTDEQQELIAYDAWKEHLFNNRSIIVDLFQGQLKSALRCLNCGHTSIKFDSFMYLSIPIPAQFQNKHPTLEECVEEFTKEEILDGENKWKCLKCKSFQRATKKIDIWKLPSILIVHLKRFEFSERKRGKINDFVDFPLDNLDLTPYVSKLQREKPIYDLFAVSNHEGYLGGGHYYAYTKHRKNHMWYQFDDDMVKHMPDEENVVTPAAYILFYSKMTVDEFARQTLSEPGLWPHLIFSEKTKLNSINGARRIPNVNYQSPKSIFDVPIYKPSPNLLDLKLKNNQMKVSGHGLGKIGSSLIQRNTMGLQMDSSAEYKDRNGIISQSGQKSIFTPQRQSHNGYFKTNTQDNLNTIDPNILSSRGIPPSSSIIEGKSDYSAQSKRAYGYSQITQQKATGKMIMENSGNKQIVINNNNNNYYINLYMRGDGQY</sequence>
<evidence type="ECO:0000313" key="11">
    <source>
        <dbReference type="Proteomes" id="UP000039865"/>
    </source>
</evidence>
<dbReference type="PANTHER" id="PTHR21646">
    <property type="entry name" value="UBIQUITIN CARBOXYL-TERMINAL HYDROLASE"/>
    <property type="match status" value="1"/>
</dbReference>
<comment type="similarity">
    <text evidence="2">Belongs to the peptidase C19 family.</text>
</comment>
<feature type="domain" description="USP" evidence="9">
    <location>
        <begin position="194"/>
        <end position="565"/>
    </location>
</feature>
<evidence type="ECO:0000256" key="3">
    <source>
        <dbReference type="ARBA" id="ARBA00012759"/>
    </source>
</evidence>
<dbReference type="InParanoid" id="A0A078ABV0"/>
<dbReference type="Pfam" id="PF00443">
    <property type="entry name" value="UCH"/>
    <property type="match status" value="1"/>
</dbReference>
<dbReference type="InterPro" id="IPR001394">
    <property type="entry name" value="Peptidase_C19_UCH"/>
</dbReference>
<keyword evidence="4" id="KW-0645">Protease</keyword>
<proteinExistence type="inferred from homology"/>
<evidence type="ECO:0000313" key="10">
    <source>
        <dbReference type="EMBL" id="CDW79669.1"/>
    </source>
</evidence>
<dbReference type="OMA" id="HEHTISN"/>
<accession>A0A078ABV0</accession>
<dbReference type="EMBL" id="CCKQ01008229">
    <property type="protein sequence ID" value="CDW79669.1"/>
    <property type="molecule type" value="Genomic_DNA"/>
</dbReference>
<dbReference type="OrthoDB" id="292964at2759"/>
<evidence type="ECO:0000256" key="6">
    <source>
        <dbReference type="ARBA" id="ARBA00022801"/>
    </source>
</evidence>
<feature type="region of interest" description="Disordered" evidence="8">
    <location>
        <begin position="1"/>
        <end position="26"/>
    </location>
</feature>
<protein>
    <recommendedName>
        <fullName evidence="3">ubiquitinyl hydrolase 1</fullName>
        <ecNumber evidence="3">3.4.19.12</ecNumber>
    </recommendedName>
</protein>
<comment type="catalytic activity">
    <reaction evidence="1">
        <text>Thiol-dependent hydrolysis of ester, thioester, amide, peptide and isopeptide bonds formed by the C-terminal Gly of ubiquitin (a 76-residue protein attached to proteins as an intracellular targeting signal).</text>
        <dbReference type="EC" id="3.4.19.12"/>
    </reaction>
</comment>
<reference evidence="10 11" key="1">
    <citation type="submission" date="2014-06" db="EMBL/GenBank/DDBJ databases">
        <authorList>
            <person name="Swart Estienne"/>
        </authorList>
    </citation>
    <scope>NUCLEOTIDE SEQUENCE [LARGE SCALE GENOMIC DNA]</scope>
    <source>
        <strain evidence="10 11">130c</strain>
    </source>
</reference>
<dbReference type="SUPFAM" id="SSF54001">
    <property type="entry name" value="Cysteine proteinases"/>
    <property type="match status" value="1"/>
</dbReference>
<evidence type="ECO:0000256" key="2">
    <source>
        <dbReference type="ARBA" id="ARBA00009085"/>
    </source>
</evidence>
<dbReference type="InterPro" id="IPR028889">
    <property type="entry name" value="USP"/>
</dbReference>
<evidence type="ECO:0000256" key="7">
    <source>
        <dbReference type="ARBA" id="ARBA00022807"/>
    </source>
</evidence>
<keyword evidence="7" id="KW-0788">Thiol protease</keyword>
<feature type="compositionally biased region" description="Polar residues" evidence="8">
    <location>
        <begin position="1"/>
        <end position="14"/>
    </location>
</feature>
<keyword evidence="6 10" id="KW-0378">Hydrolase</keyword>
<dbReference type="AlphaFoldDB" id="A0A078ABV0"/>
<keyword evidence="11" id="KW-1185">Reference proteome</keyword>
<dbReference type="Proteomes" id="UP000039865">
    <property type="component" value="Unassembled WGS sequence"/>
</dbReference>
<evidence type="ECO:0000256" key="4">
    <source>
        <dbReference type="ARBA" id="ARBA00022670"/>
    </source>
</evidence>
<evidence type="ECO:0000259" key="9">
    <source>
        <dbReference type="PROSITE" id="PS50235"/>
    </source>
</evidence>
<dbReference type="PROSITE" id="PS50235">
    <property type="entry name" value="USP_3"/>
    <property type="match status" value="1"/>
</dbReference>
<organism evidence="10 11">
    <name type="scientific">Stylonychia lemnae</name>
    <name type="common">Ciliate</name>
    <dbReference type="NCBI Taxonomy" id="5949"/>
    <lineage>
        <taxon>Eukaryota</taxon>
        <taxon>Sar</taxon>
        <taxon>Alveolata</taxon>
        <taxon>Ciliophora</taxon>
        <taxon>Intramacronucleata</taxon>
        <taxon>Spirotrichea</taxon>
        <taxon>Stichotrichia</taxon>
        <taxon>Sporadotrichida</taxon>
        <taxon>Oxytrichidae</taxon>
        <taxon>Stylonychinae</taxon>
        <taxon>Stylonychia</taxon>
    </lineage>
</organism>
<evidence type="ECO:0000256" key="1">
    <source>
        <dbReference type="ARBA" id="ARBA00000707"/>
    </source>
</evidence>
<dbReference type="PANTHER" id="PTHR21646:SF24">
    <property type="entry name" value="UBIQUITIN CARBOXYL-TERMINAL HYDROLASE"/>
    <property type="match status" value="1"/>
</dbReference>
<dbReference type="CDD" id="cd02674">
    <property type="entry name" value="Peptidase_C19R"/>
    <property type="match status" value="1"/>
</dbReference>
<dbReference type="GO" id="GO:0004843">
    <property type="term" value="F:cysteine-type deubiquitinase activity"/>
    <property type="evidence" value="ECO:0007669"/>
    <property type="project" value="UniProtKB-EC"/>
</dbReference>
<name>A0A078ABV0_STYLE</name>
<evidence type="ECO:0000256" key="8">
    <source>
        <dbReference type="SAM" id="MobiDB-lite"/>
    </source>
</evidence>
<dbReference type="EC" id="3.4.19.12" evidence="3"/>
<dbReference type="PROSITE" id="PS00973">
    <property type="entry name" value="USP_2"/>
    <property type="match status" value="1"/>
</dbReference>
<dbReference type="InterPro" id="IPR018200">
    <property type="entry name" value="USP_CS"/>
</dbReference>
<dbReference type="GO" id="GO:0016579">
    <property type="term" value="P:protein deubiquitination"/>
    <property type="evidence" value="ECO:0007669"/>
    <property type="project" value="InterPro"/>
</dbReference>
<dbReference type="InterPro" id="IPR050185">
    <property type="entry name" value="Ub_carboxyl-term_hydrolase"/>
</dbReference>
<gene>
    <name evidence="10" type="primary">Contig13107.g13973</name>
    <name evidence="10" type="ORF">STYLEM_8660</name>
</gene>
<dbReference type="Gene3D" id="3.90.70.10">
    <property type="entry name" value="Cysteine proteinases"/>
    <property type="match status" value="1"/>
</dbReference>
<dbReference type="GO" id="GO:0006508">
    <property type="term" value="P:proteolysis"/>
    <property type="evidence" value="ECO:0007669"/>
    <property type="project" value="UniProtKB-KW"/>
</dbReference>
<dbReference type="InterPro" id="IPR038765">
    <property type="entry name" value="Papain-like_cys_pep_sf"/>
</dbReference>
<keyword evidence="5" id="KW-0833">Ubl conjugation pathway</keyword>